<feature type="non-terminal residue" evidence="1">
    <location>
        <position position="1"/>
    </location>
</feature>
<dbReference type="AlphaFoldDB" id="A0A9P6JSE0"/>
<organism evidence="1 2">
    <name type="scientific">Crepidotus variabilis</name>
    <dbReference type="NCBI Taxonomy" id="179855"/>
    <lineage>
        <taxon>Eukaryota</taxon>
        <taxon>Fungi</taxon>
        <taxon>Dikarya</taxon>
        <taxon>Basidiomycota</taxon>
        <taxon>Agaricomycotina</taxon>
        <taxon>Agaricomycetes</taxon>
        <taxon>Agaricomycetidae</taxon>
        <taxon>Agaricales</taxon>
        <taxon>Agaricineae</taxon>
        <taxon>Crepidotaceae</taxon>
        <taxon>Crepidotus</taxon>
    </lineage>
</organism>
<sequence>CPICYLHHTYEQHRDLCPKCVGDASKGEAPTPKGAACPHFEPCRNCGEL</sequence>
<evidence type="ECO:0000313" key="2">
    <source>
        <dbReference type="Proteomes" id="UP000807306"/>
    </source>
</evidence>
<dbReference type="EMBL" id="MU157837">
    <property type="protein sequence ID" value="KAF9530838.1"/>
    <property type="molecule type" value="Genomic_DNA"/>
</dbReference>
<keyword evidence="2" id="KW-1185">Reference proteome</keyword>
<comment type="caution">
    <text evidence="1">The sequence shown here is derived from an EMBL/GenBank/DDBJ whole genome shotgun (WGS) entry which is preliminary data.</text>
</comment>
<gene>
    <name evidence="1" type="ORF">CPB83DRAFT_762244</name>
</gene>
<reference evidence="1" key="1">
    <citation type="submission" date="2020-11" db="EMBL/GenBank/DDBJ databases">
        <authorList>
            <consortium name="DOE Joint Genome Institute"/>
            <person name="Ahrendt S."/>
            <person name="Riley R."/>
            <person name="Andreopoulos W."/>
            <person name="Labutti K."/>
            <person name="Pangilinan J."/>
            <person name="Ruiz-Duenas F.J."/>
            <person name="Barrasa J.M."/>
            <person name="Sanchez-Garcia M."/>
            <person name="Camarero S."/>
            <person name="Miyauchi S."/>
            <person name="Serrano A."/>
            <person name="Linde D."/>
            <person name="Babiker R."/>
            <person name="Drula E."/>
            <person name="Ayuso-Fernandez I."/>
            <person name="Pacheco R."/>
            <person name="Padilla G."/>
            <person name="Ferreira P."/>
            <person name="Barriuso J."/>
            <person name="Kellner H."/>
            <person name="Castanera R."/>
            <person name="Alfaro M."/>
            <person name="Ramirez L."/>
            <person name="Pisabarro A.G."/>
            <person name="Kuo A."/>
            <person name="Tritt A."/>
            <person name="Lipzen A."/>
            <person name="He G."/>
            <person name="Yan M."/>
            <person name="Ng V."/>
            <person name="Cullen D."/>
            <person name="Martin F."/>
            <person name="Rosso M.-N."/>
            <person name="Henrissat B."/>
            <person name="Hibbett D."/>
            <person name="Martinez A.T."/>
            <person name="Grigoriev I.V."/>
        </authorList>
    </citation>
    <scope>NUCLEOTIDE SEQUENCE</scope>
    <source>
        <strain evidence="1">CBS 506.95</strain>
    </source>
</reference>
<accession>A0A9P6JSE0</accession>
<dbReference type="Proteomes" id="UP000807306">
    <property type="component" value="Unassembled WGS sequence"/>
</dbReference>
<protein>
    <submittedName>
        <fullName evidence="1">Uncharacterized protein</fullName>
    </submittedName>
</protein>
<proteinExistence type="predicted"/>
<evidence type="ECO:0000313" key="1">
    <source>
        <dbReference type="EMBL" id="KAF9530838.1"/>
    </source>
</evidence>
<name>A0A9P6JSE0_9AGAR</name>